<name>A0A382UYM2_9ZZZZ</name>
<reference evidence="2" key="1">
    <citation type="submission" date="2018-05" db="EMBL/GenBank/DDBJ databases">
        <authorList>
            <person name="Lanie J.A."/>
            <person name="Ng W.-L."/>
            <person name="Kazmierczak K.M."/>
            <person name="Andrzejewski T.M."/>
            <person name="Davidsen T.M."/>
            <person name="Wayne K.J."/>
            <person name="Tettelin H."/>
            <person name="Glass J.I."/>
            <person name="Rusch D."/>
            <person name="Podicherti R."/>
            <person name="Tsui H.-C.T."/>
            <person name="Winkler M.E."/>
        </authorList>
    </citation>
    <scope>NUCLEOTIDE SEQUENCE</scope>
</reference>
<organism evidence="2">
    <name type="scientific">marine metagenome</name>
    <dbReference type="NCBI Taxonomy" id="408172"/>
    <lineage>
        <taxon>unclassified sequences</taxon>
        <taxon>metagenomes</taxon>
        <taxon>ecological metagenomes</taxon>
    </lineage>
</organism>
<feature type="region of interest" description="Disordered" evidence="1">
    <location>
        <begin position="1"/>
        <end position="24"/>
    </location>
</feature>
<dbReference type="AlphaFoldDB" id="A0A382UYM2"/>
<protein>
    <submittedName>
        <fullName evidence="2">Uncharacterized protein</fullName>
    </submittedName>
</protein>
<evidence type="ECO:0000256" key="1">
    <source>
        <dbReference type="SAM" id="MobiDB-lite"/>
    </source>
</evidence>
<proteinExistence type="predicted"/>
<sequence>MLQEFSGETWTDYNLHDPGITILE</sequence>
<feature type="non-terminal residue" evidence="2">
    <location>
        <position position="24"/>
    </location>
</feature>
<dbReference type="EMBL" id="UINC01147437">
    <property type="protein sequence ID" value="SVD38771.1"/>
    <property type="molecule type" value="Genomic_DNA"/>
</dbReference>
<gene>
    <name evidence="2" type="ORF">METZ01_LOCUS391625</name>
</gene>
<evidence type="ECO:0000313" key="2">
    <source>
        <dbReference type="EMBL" id="SVD38771.1"/>
    </source>
</evidence>
<accession>A0A382UYM2</accession>
<feature type="compositionally biased region" description="Polar residues" evidence="1">
    <location>
        <begin position="1"/>
        <end position="12"/>
    </location>
</feature>